<comment type="caution">
    <text evidence="1">The sequence shown here is derived from an EMBL/GenBank/DDBJ whole genome shotgun (WGS) entry which is preliminary data.</text>
</comment>
<evidence type="ECO:0000313" key="2">
    <source>
        <dbReference type="Proteomes" id="UP001313282"/>
    </source>
</evidence>
<organism evidence="1 2">
    <name type="scientific">Orbilia javanica</name>
    <dbReference type="NCBI Taxonomy" id="47235"/>
    <lineage>
        <taxon>Eukaryota</taxon>
        <taxon>Fungi</taxon>
        <taxon>Dikarya</taxon>
        <taxon>Ascomycota</taxon>
        <taxon>Pezizomycotina</taxon>
        <taxon>Orbiliomycetes</taxon>
        <taxon>Orbiliales</taxon>
        <taxon>Orbiliaceae</taxon>
        <taxon>Orbilia</taxon>
    </lineage>
</organism>
<keyword evidence="2" id="KW-1185">Reference proteome</keyword>
<gene>
    <name evidence="1" type="ORF">TWF718_001597</name>
</gene>
<sequence>MFGLEGDWVVYEGLSAKIRLVTPSTVPQAATCDDLFGPNPQNFAATTLATLRCKDRRGRPETVLFKMAWSRIPFHLLEAYLVARLLQSPYFHRFVRGIHGRVQELRDPAYRAAAKAAREQGQKEATGLRLYMQLFREEFRNSEWGRLFRRR</sequence>
<accession>A0AAN8MZ55</accession>
<evidence type="ECO:0000313" key="1">
    <source>
        <dbReference type="EMBL" id="KAK6357278.1"/>
    </source>
</evidence>
<dbReference type="AlphaFoldDB" id="A0AAN8MZ55"/>
<protein>
    <submittedName>
        <fullName evidence="1">Uncharacterized protein</fullName>
    </submittedName>
</protein>
<dbReference type="EMBL" id="JAVHNR010000001">
    <property type="protein sequence ID" value="KAK6357278.1"/>
    <property type="molecule type" value="Genomic_DNA"/>
</dbReference>
<proteinExistence type="predicted"/>
<reference evidence="1 2" key="1">
    <citation type="submission" date="2019-10" db="EMBL/GenBank/DDBJ databases">
        <authorList>
            <person name="Palmer J.M."/>
        </authorList>
    </citation>
    <scope>NUCLEOTIDE SEQUENCE [LARGE SCALE GENOMIC DNA]</scope>
    <source>
        <strain evidence="1 2">TWF718</strain>
    </source>
</reference>
<name>A0AAN8MZ55_9PEZI</name>
<dbReference type="Pfam" id="PF10906">
    <property type="entry name" value="Mrx7"/>
    <property type="match status" value="1"/>
</dbReference>
<dbReference type="InterPro" id="IPR020301">
    <property type="entry name" value="Mrx7"/>
</dbReference>
<dbReference type="Proteomes" id="UP001313282">
    <property type="component" value="Unassembled WGS sequence"/>
</dbReference>